<keyword evidence="3" id="KW-1185">Reference proteome</keyword>
<gene>
    <name evidence="2" type="ORF">EDD59_10489</name>
</gene>
<dbReference type="EMBL" id="SLZZ01000004">
    <property type="protein sequence ID" value="TCS81160.1"/>
    <property type="molecule type" value="Genomic_DNA"/>
</dbReference>
<evidence type="ECO:0000313" key="2">
    <source>
        <dbReference type="EMBL" id="TCS81160.1"/>
    </source>
</evidence>
<evidence type="ECO:0000256" key="1">
    <source>
        <dbReference type="SAM" id="Phobius"/>
    </source>
</evidence>
<protein>
    <submittedName>
        <fullName evidence="2">Uncharacterized protein</fullName>
    </submittedName>
</protein>
<comment type="caution">
    <text evidence="2">The sequence shown here is derived from an EMBL/GenBank/DDBJ whole genome shotgun (WGS) entry which is preliminary data.</text>
</comment>
<reference evidence="2 3" key="1">
    <citation type="submission" date="2019-03" db="EMBL/GenBank/DDBJ databases">
        <title>Genomic Encyclopedia of Type Strains, Phase IV (KMG-IV): sequencing the most valuable type-strain genomes for metagenomic binning, comparative biology and taxonomic classification.</title>
        <authorList>
            <person name="Goeker M."/>
        </authorList>
    </citation>
    <scope>NUCLEOTIDE SEQUENCE [LARGE SCALE GENOMIC DNA]</scope>
    <source>
        <strain evidence="2 3">DSM 29489</strain>
    </source>
</reference>
<sequence>MMGIMKRVGISFRTHSIQRKILLSFSIILAVSFTVLSALSYILIQRYAKETAIKHSEQVLFLVSENINQIINSIENSSKQVAFE</sequence>
<dbReference type="Proteomes" id="UP000295726">
    <property type="component" value="Unassembled WGS sequence"/>
</dbReference>
<evidence type="ECO:0000313" key="3">
    <source>
        <dbReference type="Proteomes" id="UP000295726"/>
    </source>
</evidence>
<name>A0A4R3KDN1_9FIRM</name>
<dbReference type="AlphaFoldDB" id="A0A4R3KDN1"/>
<feature type="transmembrane region" description="Helical" evidence="1">
    <location>
        <begin position="21"/>
        <end position="44"/>
    </location>
</feature>
<keyword evidence="1" id="KW-0472">Membrane</keyword>
<keyword evidence="1" id="KW-0812">Transmembrane</keyword>
<organism evidence="2 3">
    <name type="scientific">Muricomes intestini</name>
    <dbReference type="NCBI Taxonomy" id="1796634"/>
    <lineage>
        <taxon>Bacteria</taxon>
        <taxon>Bacillati</taxon>
        <taxon>Bacillota</taxon>
        <taxon>Clostridia</taxon>
        <taxon>Lachnospirales</taxon>
        <taxon>Lachnospiraceae</taxon>
        <taxon>Muricomes</taxon>
    </lineage>
</organism>
<keyword evidence="1" id="KW-1133">Transmembrane helix</keyword>
<proteinExistence type="predicted"/>
<accession>A0A4R3KDN1</accession>